<organism evidence="4 5">
    <name type="scientific">Fulvivirga imtechensis AK7</name>
    <dbReference type="NCBI Taxonomy" id="1237149"/>
    <lineage>
        <taxon>Bacteria</taxon>
        <taxon>Pseudomonadati</taxon>
        <taxon>Bacteroidota</taxon>
        <taxon>Cytophagia</taxon>
        <taxon>Cytophagales</taxon>
        <taxon>Fulvivirgaceae</taxon>
        <taxon>Fulvivirga</taxon>
    </lineage>
</organism>
<dbReference type="PANTHER" id="PTHR42919">
    <property type="entry name" value="N-ALPHA-ACETYLTRANSFERASE"/>
    <property type="match status" value="1"/>
</dbReference>
<gene>
    <name evidence="4" type="ORF">C900_00799</name>
</gene>
<evidence type="ECO:0000256" key="2">
    <source>
        <dbReference type="ARBA" id="ARBA00023315"/>
    </source>
</evidence>
<sequence length="290" mass="33354">MAKSLYIRSLKPVDLTEMYIAFLDAFSDYAIPFRLTKEQFVRKFVEKLRINFTLSAGAFAYDDTLAGFIFTTINYYDNKLTAYNGGTGVRPAYRGHKATAQMYDFLIPMFKERKIKQCVLEVLTHNKRAINSYSAIGFQKTKYYRCFKLENKHFKVRPPVIPLEIFSVKLPNWDVYESFAEQKPSFLDSSLMINDNLANETIIEAHHNGRCIGYAIYQPAFGRISQVGVSPEMRGKGVGANIIQYIFATCQQKHLTVINVEKNASVTQDFFLNLGFLNQIDQYEMILPLE</sequence>
<dbReference type="Proteomes" id="UP000011135">
    <property type="component" value="Unassembled WGS sequence"/>
</dbReference>
<dbReference type="eggNOG" id="COG0456">
    <property type="taxonomic scope" value="Bacteria"/>
</dbReference>
<dbReference type="STRING" id="1237149.C900_00799"/>
<dbReference type="InterPro" id="IPR051556">
    <property type="entry name" value="N-term/lysine_N-AcTrnsfr"/>
</dbReference>
<dbReference type="OrthoDB" id="4228396at2"/>
<evidence type="ECO:0000313" key="4">
    <source>
        <dbReference type="EMBL" id="ELR72838.1"/>
    </source>
</evidence>
<comment type="caution">
    <text evidence="4">The sequence shown here is derived from an EMBL/GenBank/DDBJ whole genome shotgun (WGS) entry which is preliminary data.</text>
</comment>
<dbReference type="InterPro" id="IPR000182">
    <property type="entry name" value="GNAT_dom"/>
</dbReference>
<name>L8JXC8_9BACT</name>
<dbReference type="PROSITE" id="PS51186">
    <property type="entry name" value="GNAT"/>
    <property type="match status" value="2"/>
</dbReference>
<keyword evidence="5" id="KW-1185">Reference proteome</keyword>
<feature type="domain" description="N-acetyltransferase" evidence="3">
    <location>
        <begin position="5"/>
        <end position="161"/>
    </location>
</feature>
<dbReference type="GO" id="GO:0016747">
    <property type="term" value="F:acyltransferase activity, transferring groups other than amino-acyl groups"/>
    <property type="evidence" value="ECO:0007669"/>
    <property type="project" value="InterPro"/>
</dbReference>
<evidence type="ECO:0000259" key="3">
    <source>
        <dbReference type="PROSITE" id="PS51186"/>
    </source>
</evidence>
<dbReference type="SUPFAM" id="SSF55729">
    <property type="entry name" value="Acyl-CoA N-acyltransferases (Nat)"/>
    <property type="match status" value="2"/>
</dbReference>
<proteinExistence type="predicted"/>
<keyword evidence="1 4" id="KW-0808">Transferase</keyword>
<keyword evidence="2" id="KW-0012">Acyltransferase</keyword>
<accession>L8JXC8</accession>
<dbReference type="Gene3D" id="3.40.630.30">
    <property type="match status" value="2"/>
</dbReference>
<dbReference type="CDD" id="cd04301">
    <property type="entry name" value="NAT_SF"/>
    <property type="match status" value="2"/>
</dbReference>
<feature type="domain" description="N-acetyltransferase" evidence="3">
    <location>
        <begin position="158"/>
        <end position="290"/>
    </location>
</feature>
<evidence type="ECO:0000313" key="5">
    <source>
        <dbReference type="Proteomes" id="UP000011135"/>
    </source>
</evidence>
<protein>
    <submittedName>
        <fullName evidence="4">Acetyltransferase, GNAT family protein</fullName>
    </submittedName>
</protein>
<evidence type="ECO:0000256" key="1">
    <source>
        <dbReference type="ARBA" id="ARBA00022679"/>
    </source>
</evidence>
<dbReference type="AlphaFoldDB" id="L8JXC8"/>
<dbReference type="EMBL" id="AMZN01000014">
    <property type="protein sequence ID" value="ELR72838.1"/>
    <property type="molecule type" value="Genomic_DNA"/>
</dbReference>
<dbReference type="RefSeq" id="WP_009578498.1">
    <property type="nucleotide sequence ID" value="NZ_AMZN01000014.1"/>
</dbReference>
<reference evidence="4 5" key="1">
    <citation type="submission" date="2012-12" db="EMBL/GenBank/DDBJ databases">
        <title>Genome assembly of Fulvivirga imtechensis AK7.</title>
        <authorList>
            <person name="Nupur N."/>
            <person name="Khatri I."/>
            <person name="Kumar R."/>
            <person name="Subramanian S."/>
            <person name="Pinnaka A."/>
        </authorList>
    </citation>
    <scope>NUCLEOTIDE SEQUENCE [LARGE SCALE GENOMIC DNA]</scope>
    <source>
        <strain evidence="4 5">AK7</strain>
    </source>
</reference>
<dbReference type="InterPro" id="IPR016181">
    <property type="entry name" value="Acyl_CoA_acyltransferase"/>
</dbReference>
<dbReference type="PANTHER" id="PTHR42919:SF8">
    <property type="entry name" value="N-ALPHA-ACETYLTRANSFERASE 50"/>
    <property type="match status" value="1"/>
</dbReference>
<dbReference type="Pfam" id="PF00583">
    <property type="entry name" value="Acetyltransf_1"/>
    <property type="match status" value="2"/>
</dbReference>